<evidence type="ECO:0000256" key="2">
    <source>
        <dbReference type="ARBA" id="ARBA00008873"/>
    </source>
</evidence>
<evidence type="ECO:0000256" key="4">
    <source>
        <dbReference type="ARBA" id="ARBA00022692"/>
    </source>
</evidence>
<evidence type="ECO:0000256" key="5">
    <source>
        <dbReference type="ARBA" id="ARBA00022989"/>
    </source>
</evidence>
<dbReference type="GO" id="GO:0005385">
    <property type="term" value="F:zinc ion transmembrane transporter activity"/>
    <property type="evidence" value="ECO:0007669"/>
    <property type="project" value="TreeGrafter"/>
</dbReference>
<dbReference type="EMBL" id="FOOY01000003">
    <property type="protein sequence ID" value="SFF94403.1"/>
    <property type="molecule type" value="Genomic_DNA"/>
</dbReference>
<name>A0A1I2MSK7_9BACL</name>
<dbReference type="PANTHER" id="PTHR11562">
    <property type="entry name" value="CATION EFFLUX PROTEIN/ ZINC TRANSPORTER"/>
    <property type="match status" value="1"/>
</dbReference>
<protein>
    <submittedName>
        <fullName evidence="11">Cobalt-zinc-cadmium efflux system protein</fullName>
    </submittedName>
</protein>
<dbReference type="STRING" id="269670.SAMN02982927_00057"/>
<dbReference type="OrthoDB" id="9809646at2"/>
<dbReference type="InterPro" id="IPR050681">
    <property type="entry name" value="CDF/SLC30A"/>
</dbReference>
<dbReference type="Proteomes" id="UP000198752">
    <property type="component" value="Unassembled WGS sequence"/>
</dbReference>
<dbReference type="RefSeq" id="WP_093668922.1">
    <property type="nucleotide sequence ID" value="NZ_FOOY01000003.1"/>
</dbReference>
<dbReference type="NCBIfam" id="TIGR01297">
    <property type="entry name" value="CDF"/>
    <property type="match status" value="1"/>
</dbReference>
<keyword evidence="5 8" id="KW-1133">Transmembrane helix</keyword>
<dbReference type="InterPro" id="IPR027470">
    <property type="entry name" value="Cation_efflux_CTD"/>
</dbReference>
<dbReference type="SUPFAM" id="SSF161111">
    <property type="entry name" value="Cation efflux protein transmembrane domain-like"/>
    <property type="match status" value="1"/>
</dbReference>
<dbReference type="AlphaFoldDB" id="A0A1I2MSK7"/>
<feature type="transmembrane region" description="Helical" evidence="8">
    <location>
        <begin position="126"/>
        <end position="150"/>
    </location>
</feature>
<feature type="transmembrane region" description="Helical" evidence="8">
    <location>
        <begin position="162"/>
        <end position="180"/>
    </location>
</feature>
<feature type="transmembrane region" description="Helical" evidence="8">
    <location>
        <begin position="26"/>
        <end position="48"/>
    </location>
</feature>
<feature type="transmembrane region" description="Helical" evidence="8">
    <location>
        <begin position="93"/>
        <end position="114"/>
    </location>
</feature>
<dbReference type="InterPro" id="IPR036837">
    <property type="entry name" value="Cation_efflux_CTD_sf"/>
</dbReference>
<dbReference type="Gene3D" id="1.20.1510.10">
    <property type="entry name" value="Cation efflux protein transmembrane domain"/>
    <property type="match status" value="1"/>
</dbReference>
<dbReference type="Pfam" id="PF16916">
    <property type="entry name" value="ZT_dimer"/>
    <property type="match status" value="1"/>
</dbReference>
<feature type="transmembrane region" description="Helical" evidence="8">
    <location>
        <begin position="60"/>
        <end position="81"/>
    </location>
</feature>
<evidence type="ECO:0000256" key="3">
    <source>
        <dbReference type="ARBA" id="ARBA00022448"/>
    </source>
</evidence>
<comment type="similarity">
    <text evidence="2">Belongs to the cation diffusion facilitator (CDF) transporter (TC 2.A.4) family. SLC30A subfamily.</text>
</comment>
<keyword evidence="3" id="KW-0813">Transport</keyword>
<dbReference type="GO" id="GO:0005886">
    <property type="term" value="C:plasma membrane"/>
    <property type="evidence" value="ECO:0007669"/>
    <property type="project" value="TreeGrafter"/>
</dbReference>
<comment type="subcellular location">
    <subcellularLocation>
        <location evidence="1">Membrane</location>
        <topology evidence="1">Multi-pass membrane protein</topology>
    </subcellularLocation>
</comment>
<keyword evidence="6" id="KW-0406">Ion transport</keyword>
<evidence type="ECO:0000256" key="1">
    <source>
        <dbReference type="ARBA" id="ARBA00004141"/>
    </source>
</evidence>
<dbReference type="InterPro" id="IPR002524">
    <property type="entry name" value="Cation_efflux"/>
</dbReference>
<gene>
    <name evidence="11" type="ORF">SAMN02982927_00057</name>
</gene>
<feature type="domain" description="Cation efflux protein transmembrane" evidence="9">
    <location>
        <begin position="27"/>
        <end position="220"/>
    </location>
</feature>
<organism evidence="11 12">
    <name type="scientific">Sporolactobacillus nakayamae</name>
    <dbReference type="NCBI Taxonomy" id="269670"/>
    <lineage>
        <taxon>Bacteria</taxon>
        <taxon>Bacillati</taxon>
        <taxon>Bacillota</taxon>
        <taxon>Bacilli</taxon>
        <taxon>Bacillales</taxon>
        <taxon>Sporolactobacillaceae</taxon>
        <taxon>Sporolactobacillus</taxon>
    </lineage>
</organism>
<dbReference type="PANTHER" id="PTHR11562:SF17">
    <property type="entry name" value="RE54080P-RELATED"/>
    <property type="match status" value="1"/>
</dbReference>
<evidence type="ECO:0000259" key="10">
    <source>
        <dbReference type="Pfam" id="PF16916"/>
    </source>
</evidence>
<proteinExistence type="inferred from homology"/>
<keyword evidence="12" id="KW-1185">Reference proteome</keyword>
<feature type="transmembrane region" description="Helical" evidence="8">
    <location>
        <begin position="186"/>
        <end position="205"/>
    </location>
</feature>
<keyword evidence="7 8" id="KW-0472">Membrane</keyword>
<reference evidence="12" key="1">
    <citation type="submission" date="2016-10" db="EMBL/GenBank/DDBJ databases">
        <authorList>
            <person name="Varghese N."/>
            <person name="Submissions S."/>
        </authorList>
    </citation>
    <scope>NUCLEOTIDE SEQUENCE [LARGE SCALE GENOMIC DNA]</scope>
    <source>
        <strain evidence="12">ATCC 700379</strain>
    </source>
</reference>
<accession>A0A1I2MSK7</accession>
<dbReference type="Pfam" id="PF01545">
    <property type="entry name" value="Cation_efflux"/>
    <property type="match status" value="1"/>
</dbReference>
<feature type="domain" description="Cation efflux protein cytoplasmic" evidence="10">
    <location>
        <begin position="224"/>
        <end position="297"/>
    </location>
</feature>
<evidence type="ECO:0000313" key="12">
    <source>
        <dbReference type="Proteomes" id="UP000198752"/>
    </source>
</evidence>
<evidence type="ECO:0000259" key="9">
    <source>
        <dbReference type="Pfam" id="PF01545"/>
    </source>
</evidence>
<dbReference type="SUPFAM" id="SSF160240">
    <property type="entry name" value="Cation efflux protein cytoplasmic domain-like"/>
    <property type="match status" value="1"/>
</dbReference>
<evidence type="ECO:0000256" key="6">
    <source>
        <dbReference type="ARBA" id="ARBA00023065"/>
    </source>
</evidence>
<evidence type="ECO:0000313" key="11">
    <source>
        <dbReference type="EMBL" id="SFF94403.1"/>
    </source>
</evidence>
<sequence length="313" mass="34242">MKEHKDHHHELTHGHTHTHHSTNQKALFISFIIITGFMIVEAIGGYLSNSLALLSDAGHMLSDAISLGLSFAAIVIGSKVSANGRKTFGYKRFEILAALFNGVLLLIISVWIIVEAISRMAHPATVASGEMMVIAVIGLIVNIVVARILMQGEKDENLNVRSAFLHVIGDLLGSVGAIVASALIMFFGWGIADPIASMIVSLLILKSGWGVTRDSVNVLMEAKPDDLDLNEIHDRIMALDDVQGIHDLHVWTITSGFLSLSCHLTVADGINHDEMLKRVEQLLSEYHLEHSTVQIESINFTNCHSDCTHQRHG</sequence>
<evidence type="ECO:0000256" key="8">
    <source>
        <dbReference type="SAM" id="Phobius"/>
    </source>
</evidence>
<evidence type="ECO:0000256" key="7">
    <source>
        <dbReference type="ARBA" id="ARBA00023136"/>
    </source>
</evidence>
<keyword evidence="4 8" id="KW-0812">Transmembrane</keyword>
<dbReference type="InterPro" id="IPR058533">
    <property type="entry name" value="Cation_efflux_TM"/>
</dbReference>
<dbReference type="InterPro" id="IPR027469">
    <property type="entry name" value="Cation_efflux_TMD_sf"/>
</dbReference>